<dbReference type="GO" id="GO:0003723">
    <property type="term" value="F:RNA binding"/>
    <property type="evidence" value="ECO:0007669"/>
    <property type="project" value="InterPro"/>
</dbReference>
<dbReference type="Gene3D" id="3.30.70.660">
    <property type="entry name" value="Pseudouridine synthase I, catalytic domain, C-terminal subdomain"/>
    <property type="match status" value="1"/>
</dbReference>
<evidence type="ECO:0000313" key="5">
    <source>
        <dbReference type="EMBL" id="RWS26159.1"/>
    </source>
</evidence>
<dbReference type="GO" id="GO:0005634">
    <property type="term" value="C:nucleus"/>
    <property type="evidence" value="ECO:0007669"/>
    <property type="project" value="TreeGrafter"/>
</dbReference>
<dbReference type="GO" id="GO:0031119">
    <property type="term" value="P:tRNA pseudouridine synthesis"/>
    <property type="evidence" value="ECO:0007669"/>
    <property type="project" value="TreeGrafter"/>
</dbReference>
<feature type="domain" description="Pseudouridine synthase I TruA alpha/beta" evidence="4">
    <location>
        <begin position="184"/>
        <end position="296"/>
    </location>
</feature>
<dbReference type="Proteomes" id="UP000288716">
    <property type="component" value="Unassembled WGS sequence"/>
</dbReference>
<proteinExistence type="inferred from homology"/>
<dbReference type="GO" id="GO:0009982">
    <property type="term" value="F:pseudouridine synthase activity"/>
    <property type="evidence" value="ECO:0007669"/>
    <property type="project" value="InterPro"/>
</dbReference>
<evidence type="ECO:0000313" key="6">
    <source>
        <dbReference type="Proteomes" id="UP000288716"/>
    </source>
</evidence>
<dbReference type="OrthoDB" id="25767at2759"/>
<dbReference type="Pfam" id="PF01416">
    <property type="entry name" value="PseudoU_synth_1"/>
    <property type="match status" value="1"/>
</dbReference>
<keyword evidence="3" id="KW-0413">Isomerase</keyword>
<organism evidence="5 6">
    <name type="scientific">Leptotrombidium deliense</name>
    <dbReference type="NCBI Taxonomy" id="299467"/>
    <lineage>
        <taxon>Eukaryota</taxon>
        <taxon>Metazoa</taxon>
        <taxon>Ecdysozoa</taxon>
        <taxon>Arthropoda</taxon>
        <taxon>Chelicerata</taxon>
        <taxon>Arachnida</taxon>
        <taxon>Acari</taxon>
        <taxon>Acariformes</taxon>
        <taxon>Trombidiformes</taxon>
        <taxon>Prostigmata</taxon>
        <taxon>Anystina</taxon>
        <taxon>Parasitengona</taxon>
        <taxon>Trombiculoidea</taxon>
        <taxon>Trombiculidae</taxon>
        <taxon>Leptotrombidium</taxon>
    </lineage>
</organism>
<keyword evidence="2" id="KW-0819">tRNA processing</keyword>
<dbReference type="PANTHER" id="PTHR11142:SF5">
    <property type="entry name" value="TRNA PSEUDOURIDINE(38_39) SYNTHASE"/>
    <property type="match status" value="1"/>
</dbReference>
<dbReference type="InterPro" id="IPR020094">
    <property type="entry name" value="TruA/RsuA/RluB/E/F_N"/>
</dbReference>
<dbReference type="FunFam" id="3.30.70.580:FF:000007">
    <property type="entry name" value="tRNA pseudouridine synthase"/>
    <property type="match status" value="1"/>
</dbReference>
<evidence type="ECO:0000256" key="2">
    <source>
        <dbReference type="ARBA" id="ARBA00022694"/>
    </source>
</evidence>
<dbReference type="InterPro" id="IPR041707">
    <property type="entry name" value="Pus3-like"/>
</dbReference>
<dbReference type="PANTHER" id="PTHR11142">
    <property type="entry name" value="PSEUDOURIDYLATE SYNTHASE"/>
    <property type="match status" value="1"/>
</dbReference>
<evidence type="ECO:0000256" key="3">
    <source>
        <dbReference type="ARBA" id="ARBA00023235"/>
    </source>
</evidence>
<accession>A0A443SF61</accession>
<dbReference type="HAMAP" id="MF_00171">
    <property type="entry name" value="TruA"/>
    <property type="match status" value="1"/>
</dbReference>
<dbReference type="Gene3D" id="3.30.70.580">
    <property type="entry name" value="Pseudouridine synthase I, catalytic domain, N-terminal subdomain"/>
    <property type="match status" value="1"/>
</dbReference>
<dbReference type="STRING" id="299467.A0A443SF61"/>
<dbReference type="VEuPathDB" id="VectorBase:LDEU005882"/>
<dbReference type="CDD" id="cd02569">
    <property type="entry name" value="PseudoU_synth_ScPus3"/>
    <property type="match status" value="1"/>
</dbReference>
<name>A0A443SF61_9ACAR</name>
<sequence>MASNGQHESSNSITKNNKKQVRVFDFKRFKKRHIALKILYLGWNYRGFVTQEDTEQTIEKFVFEALMKTKLIEDRATSNYHRCGRTDKGVSAFSQVISIDVRCNAKFGTGVITPDGYTGNDDKDDQKSELNYCKILNRVLPPDIRCTAWSPVPVGFSARFDCKLRTYKYFFPLGNLDVNRMRKAALYLVGEHDFRNICKMDVNNGVTNYMRKIIEVTIENINDENDGYQLHVLTVKGQAFLWHQVRCIVALLFLVGENKEEPEIIEKLLNVQEMPCKPQYAMAAELPLVLFNCEFDENDVKEWVHDEEAEDDLIKHMQGLWFQEVAKATIIKSMLDSLESRRKEKKIKEQTSQLTMGVKRSVYMPLLKRHVCESLEDRISKVESKKKAKLTANS</sequence>
<dbReference type="GO" id="GO:0005737">
    <property type="term" value="C:cytoplasm"/>
    <property type="evidence" value="ECO:0007669"/>
    <property type="project" value="TreeGrafter"/>
</dbReference>
<dbReference type="AlphaFoldDB" id="A0A443SF61"/>
<dbReference type="InterPro" id="IPR020103">
    <property type="entry name" value="PsdUridine_synth_cat_dom_sf"/>
</dbReference>
<protein>
    <recommendedName>
        <fullName evidence="4">Pseudouridine synthase I TruA alpha/beta domain-containing protein</fullName>
    </recommendedName>
</protein>
<keyword evidence="6" id="KW-1185">Reference proteome</keyword>
<dbReference type="GO" id="GO:1990481">
    <property type="term" value="P:mRNA pseudouridine synthesis"/>
    <property type="evidence" value="ECO:0007669"/>
    <property type="project" value="TreeGrafter"/>
</dbReference>
<dbReference type="InterPro" id="IPR020095">
    <property type="entry name" value="PsdUridine_synth_TruA_C"/>
</dbReference>
<evidence type="ECO:0000259" key="4">
    <source>
        <dbReference type="Pfam" id="PF01416"/>
    </source>
</evidence>
<comment type="caution">
    <text evidence="5">The sequence shown here is derived from an EMBL/GenBank/DDBJ whole genome shotgun (WGS) entry which is preliminary data.</text>
</comment>
<gene>
    <name evidence="5" type="ORF">B4U80_01777</name>
</gene>
<dbReference type="InterPro" id="IPR020097">
    <property type="entry name" value="PsdUridine_synth_TruA_a/b_dom"/>
</dbReference>
<reference evidence="5 6" key="1">
    <citation type="journal article" date="2018" name="Gigascience">
        <title>Genomes of trombidid mites reveal novel predicted allergens and laterally-transferred genes associated with secondary metabolism.</title>
        <authorList>
            <person name="Dong X."/>
            <person name="Chaisiri K."/>
            <person name="Xia D."/>
            <person name="Armstrong S.D."/>
            <person name="Fang Y."/>
            <person name="Donnelly M.J."/>
            <person name="Kadowaki T."/>
            <person name="McGarry J.W."/>
            <person name="Darby A.C."/>
            <person name="Makepeace B.L."/>
        </authorList>
    </citation>
    <scope>NUCLEOTIDE SEQUENCE [LARGE SCALE GENOMIC DNA]</scope>
    <source>
        <strain evidence="5">UoL-UT</strain>
    </source>
</reference>
<comment type="similarity">
    <text evidence="1">Belongs to the tRNA pseudouridine synthase TruA family.</text>
</comment>
<evidence type="ECO:0000256" key="1">
    <source>
        <dbReference type="ARBA" id="ARBA00009375"/>
    </source>
</evidence>
<dbReference type="NCBIfam" id="TIGR00071">
    <property type="entry name" value="hisT_truA"/>
    <property type="match status" value="1"/>
</dbReference>
<dbReference type="EMBL" id="NCKV01003003">
    <property type="protein sequence ID" value="RWS26159.1"/>
    <property type="molecule type" value="Genomic_DNA"/>
</dbReference>
<dbReference type="SUPFAM" id="SSF55120">
    <property type="entry name" value="Pseudouridine synthase"/>
    <property type="match status" value="1"/>
</dbReference>
<dbReference type="InterPro" id="IPR001406">
    <property type="entry name" value="PsdUridine_synth_TruA"/>
</dbReference>